<feature type="non-terminal residue" evidence="2">
    <location>
        <position position="57"/>
    </location>
</feature>
<evidence type="ECO:0000256" key="1">
    <source>
        <dbReference type="SAM" id="Phobius"/>
    </source>
</evidence>
<sequence>SAVALRPTGTTMVFSSAGFTVAVCYTDTIMAFWSTYSTMVTRSVMVSSSAGTTMPPP</sequence>
<keyword evidence="1" id="KW-0812">Transmembrane</keyword>
<accession>A0ABD0PU70</accession>
<dbReference type="Proteomes" id="UP001529510">
    <property type="component" value="Unassembled WGS sequence"/>
</dbReference>
<name>A0ABD0PU70_CIRMR</name>
<dbReference type="EMBL" id="JAMKFB020000013">
    <property type="protein sequence ID" value="KAL0177326.1"/>
    <property type="molecule type" value="Genomic_DNA"/>
</dbReference>
<evidence type="ECO:0000313" key="2">
    <source>
        <dbReference type="EMBL" id="KAL0177326.1"/>
    </source>
</evidence>
<dbReference type="AlphaFoldDB" id="A0ABD0PU70"/>
<keyword evidence="1" id="KW-0472">Membrane</keyword>
<organism evidence="2 3">
    <name type="scientific">Cirrhinus mrigala</name>
    <name type="common">Mrigala</name>
    <dbReference type="NCBI Taxonomy" id="683832"/>
    <lineage>
        <taxon>Eukaryota</taxon>
        <taxon>Metazoa</taxon>
        <taxon>Chordata</taxon>
        <taxon>Craniata</taxon>
        <taxon>Vertebrata</taxon>
        <taxon>Euteleostomi</taxon>
        <taxon>Actinopterygii</taxon>
        <taxon>Neopterygii</taxon>
        <taxon>Teleostei</taxon>
        <taxon>Ostariophysi</taxon>
        <taxon>Cypriniformes</taxon>
        <taxon>Cyprinidae</taxon>
        <taxon>Labeoninae</taxon>
        <taxon>Labeonini</taxon>
        <taxon>Cirrhinus</taxon>
    </lineage>
</organism>
<comment type="caution">
    <text evidence="2">The sequence shown here is derived from an EMBL/GenBank/DDBJ whole genome shotgun (WGS) entry which is preliminary data.</text>
</comment>
<feature type="transmembrane region" description="Helical" evidence="1">
    <location>
        <begin position="12"/>
        <end position="33"/>
    </location>
</feature>
<gene>
    <name evidence="2" type="ORF">M9458_026220</name>
</gene>
<feature type="non-terminal residue" evidence="2">
    <location>
        <position position="1"/>
    </location>
</feature>
<reference evidence="2 3" key="1">
    <citation type="submission" date="2024-05" db="EMBL/GenBank/DDBJ databases">
        <title>Genome sequencing and assembly of Indian major carp, Cirrhinus mrigala (Hamilton, 1822).</title>
        <authorList>
            <person name="Mohindra V."/>
            <person name="Chowdhury L.M."/>
            <person name="Lal K."/>
            <person name="Jena J.K."/>
        </authorList>
    </citation>
    <scope>NUCLEOTIDE SEQUENCE [LARGE SCALE GENOMIC DNA]</scope>
    <source>
        <strain evidence="2">CM1030</strain>
        <tissue evidence="2">Blood</tissue>
    </source>
</reference>
<protein>
    <submittedName>
        <fullName evidence="2">Uncharacterized protein</fullName>
    </submittedName>
</protein>
<evidence type="ECO:0000313" key="3">
    <source>
        <dbReference type="Proteomes" id="UP001529510"/>
    </source>
</evidence>
<keyword evidence="3" id="KW-1185">Reference proteome</keyword>
<keyword evidence="1" id="KW-1133">Transmembrane helix</keyword>
<proteinExistence type="predicted"/>